<dbReference type="InterPro" id="IPR002792">
    <property type="entry name" value="TRAM_dom"/>
</dbReference>
<name>A0ABP9WAP7_9DEIO</name>
<dbReference type="InterPro" id="IPR052041">
    <property type="entry name" value="Nucleic_acid_metab_PIN/TRAM"/>
</dbReference>
<evidence type="ECO:0000256" key="5">
    <source>
        <dbReference type="SAM" id="Phobius"/>
    </source>
</evidence>
<keyword evidence="4" id="KW-0460">Magnesium</keyword>
<evidence type="ECO:0000256" key="1">
    <source>
        <dbReference type="ARBA" id="ARBA00001946"/>
    </source>
</evidence>
<dbReference type="PROSITE" id="PS50926">
    <property type="entry name" value="TRAM"/>
    <property type="match status" value="1"/>
</dbReference>
<evidence type="ECO:0000313" key="8">
    <source>
        <dbReference type="Proteomes" id="UP001401887"/>
    </source>
</evidence>
<keyword evidence="2" id="KW-0540">Nuclease</keyword>
<evidence type="ECO:0000256" key="3">
    <source>
        <dbReference type="ARBA" id="ARBA00022801"/>
    </source>
</evidence>
<proteinExistence type="predicted"/>
<comment type="caution">
    <text evidence="7">The sequence shown here is derived from an EMBL/GenBank/DDBJ whole genome shotgun (WGS) entry which is preliminary data.</text>
</comment>
<dbReference type="PANTHER" id="PTHR11603">
    <property type="entry name" value="AAA FAMILY ATPASE"/>
    <property type="match status" value="1"/>
</dbReference>
<sequence length="381" mass="40739">MSVYFEAHIQPSVSSSPLRAGGGGARPPCTAQGSGKLGSVLAFRLFITLLGLLAGWAAGQGLALGTGNAEVAWVNTLSLMLAGVLAALLLAPRAERLAGQGLARFGRWYTGLSPRTVAAATFGLLVALLLSVLLGNLLRSLPFYSWVWSVGVTLVLAAFFIPFAVRHADAFGLLAFPQVRRKPGSKLLDTNVIIDGRIVEFARSGFLEGELVVPGFVLRELQLLADHADPQKRTRGKRGLGVLEELRQVRPLRVEDWDDPQLGNVDDKLVRLARETGGRLLTNDSNLAKIARLHGLEVLSIHAAAVALKPQVQAGDLLTVTVTKNGQQQGQGVGYLEDGTMVVVEDGLKFRGKPTRVLVVNNVQTNVGRMIFARPEKQGAA</sequence>
<keyword evidence="3" id="KW-0378">Hydrolase</keyword>
<evidence type="ECO:0000259" key="6">
    <source>
        <dbReference type="PROSITE" id="PS50926"/>
    </source>
</evidence>
<dbReference type="InterPro" id="IPR002716">
    <property type="entry name" value="PIN_dom"/>
</dbReference>
<feature type="domain" description="TRAM" evidence="6">
    <location>
        <begin position="311"/>
        <end position="372"/>
    </location>
</feature>
<dbReference type="Proteomes" id="UP001401887">
    <property type="component" value="Unassembled WGS sequence"/>
</dbReference>
<dbReference type="SMART" id="SM00670">
    <property type="entry name" value="PINc"/>
    <property type="match status" value="1"/>
</dbReference>
<accession>A0ABP9WAP7</accession>
<organism evidence="7 8">
    <name type="scientific">Deinococcus carri</name>
    <dbReference type="NCBI Taxonomy" id="1211323"/>
    <lineage>
        <taxon>Bacteria</taxon>
        <taxon>Thermotogati</taxon>
        <taxon>Deinococcota</taxon>
        <taxon>Deinococci</taxon>
        <taxon>Deinococcales</taxon>
        <taxon>Deinococcaceae</taxon>
        <taxon>Deinococcus</taxon>
    </lineage>
</organism>
<dbReference type="CDD" id="cd09877">
    <property type="entry name" value="PIN_YacL-like"/>
    <property type="match status" value="1"/>
</dbReference>
<keyword evidence="5" id="KW-0472">Membrane</keyword>
<evidence type="ECO:0000256" key="2">
    <source>
        <dbReference type="ARBA" id="ARBA00022722"/>
    </source>
</evidence>
<dbReference type="Pfam" id="PF01938">
    <property type="entry name" value="TRAM"/>
    <property type="match status" value="1"/>
</dbReference>
<feature type="transmembrane region" description="Helical" evidence="5">
    <location>
        <begin position="41"/>
        <end position="59"/>
    </location>
</feature>
<feature type="transmembrane region" description="Helical" evidence="5">
    <location>
        <begin position="112"/>
        <end position="134"/>
    </location>
</feature>
<reference evidence="7 8" key="1">
    <citation type="submission" date="2024-02" db="EMBL/GenBank/DDBJ databases">
        <title>Deinococcus carri NBRC 110142.</title>
        <authorList>
            <person name="Ichikawa N."/>
            <person name="Katano-Makiyama Y."/>
            <person name="Hidaka K."/>
        </authorList>
    </citation>
    <scope>NUCLEOTIDE SEQUENCE [LARGE SCALE GENOMIC DNA]</scope>
    <source>
        <strain evidence="7 8">NBRC 110142</strain>
    </source>
</reference>
<gene>
    <name evidence="7" type="ORF">Dcar01_03154</name>
</gene>
<protein>
    <recommendedName>
        <fullName evidence="6">TRAM domain-containing protein</fullName>
    </recommendedName>
</protein>
<dbReference type="Pfam" id="PF01850">
    <property type="entry name" value="PIN"/>
    <property type="match status" value="1"/>
</dbReference>
<keyword evidence="8" id="KW-1185">Reference proteome</keyword>
<dbReference type="EMBL" id="BAABRP010000017">
    <property type="protein sequence ID" value="GAA5514399.1"/>
    <property type="molecule type" value="Genomic_DNA"/>
</dbReference>
<dbReference type="InterPro" id="IPR029060">
    <property type="entry name" value="PIN-like_dom_sf"/>
</dbReference>
<dbReference type="SUPFAM" id="SSF88723">
    <property type="entry name" value="PIN domain-like"/>
    <property type="match status" value="1"/>
</dbReference>
<dbReference type="PANTHER" id="PTHR11603:SF147">
    <property type="entry name" value="MEMBRANE PROTEIN"/>
    <property type="match status" value="1"/>
</dbReference>
<keyword evidence="5" id="KW-1133">Transmembrane helix</keyword>
<evidence type="ECO:0000313" key="7">
    <source>
        <dbReference type="EMBL" id="GAA5514399.1"/>
    </source>
</evidence>
<dbReference type="Gene3D" id="3.40.50.1010">
    <property type="entry name" value="5'-nuclease"/>
    <property type="match status" value="1"/>
</dbReference>
<keyword evidence="5" id="KW-0812">Transmembrane</keyword>
<feature type="transmembrane region" description="Helical" evidence="5">
    <location>
        <begin position="71"/>
        <end position="91"/>
    </location>
</feature>
<evidence type="ECO:0000256" key="4">
    <source>
        <dbReference type="ARBA" id="ARBA00022842"/>
    </source>
</evidence>
<comment type="cofactor">
    <cofactor evidence="1">
        <name>Mg(2+)</name>
        <dbReference type="ChEBI" id="CHEBI:18420"/>
    </cofactor>
</comment>
<feature type="transmembrane region" description="Helical" evidence="5">
    <location>
        <begin position="146"/>
        <end position="165"/>
    </location>
</feature>